<evidence type="ECO:0000256" key="5">
    <source>
        <dbReference type="SAM" id="Phobius"/>
    </source>
</evidence>
<reference evidence="8" key="1">
    <citation type="submission" date="2018-06" db="EMBL/GenBank/DDBJ databases">
        <authorList>
            <person name="Khan S.A."/>
        </authorList>
    </citation>
    <scope>NUCLEOTIDE SEQUENCE [LARGE SCALE GENOMIC DNA]</scope>
    <source>
        <strain evidence="8">DB-1506</strain>
    </source>
</reference>
<feature type="transmembrane region" description="Helical" evidence="5">
    <location>
        <begin position="258"/>
        <end position="278"/>
    </location>
</feature>
<evidence type="ECO:0000313" key="8">
    <source>
        <dbReference type="Proteomes" id="UP000249065"/>
    </source>
</evidence>
<feature type="compositionally biased region" description="Pro residues" evidence="4">
    <location>
        <begin position="86"/>
        <end position="96"/>
    </location>
</feature>
<dbReference type="PROSITE" id="PS50850">
    <property type="entry name" value="MFS"/>
    <property type="match status" value="1"/>
</dbReference>
<feature type="compositionally biased region" description="Gly residues" evidence="4">
    <location>
        <begin position="62"/>
        <end position="72"/>
    </location>
</feature>
<name>A0A327M8X5_9PROT</name>
<protein>
    <recommendedName>
        <fullName evidence="6">Major facilitator superfamily (MFS) profile domain-containing protein</fullName>
    </recommendedName>
</protein>
<dbReference type="CDD" id="cd17355">
    <property type="entry name" value="MFS_YcxA_like"/>
    <property type="match status" value="1"/>
</dbReference>
<gene>
    <name evidence="7" type="ORF">DOO78_11935</name>
</gene>
<feature type="transmembrane region" description="Helical" evidence="5">
    <location>
        <begin position="466"/>
        <end position="487"/>
    </location>
</feature>
<dbReference type="InterPro" id="IPR020846">
    <property type="entry name" value="MFS_dom"/>
</dbReference>
<keyword evidence="3 5" id="KW-0472">Membrane</keyword>
<proteinExistence type="predicted"/>
<feature type="transmembrane region" description="Helical" evidence="5">
    <location>
        <begin position="169"/>
        <end position="187"/>
    </location>
</feature>
<dbReference type="InterPro" id="IPR036259">
    <property type="entry name" value="MFS_trans_sf"/>
</dbReference>
<accession>A0A327M8X5</accession>
<feature type="transmembrane region" description="Helical" evidence="5">
    <location>
        <begin position="343"/>
        <end position="363"/>
    </location>
</feature>
<dbReference type="Pfam" id="PF07690">
    <property type="entry name" value="MFS_1"/>
    <property type="match status" value="1"/>
</dbReference>
<dbReference type="SUPFAM" id="SSF103473">
    <property type="entry name" value="MFS general substrate transporter"/>
    <property type="match status" value="1"/>
</dbReference>
<evidence type="ECO:0000256" key="3">
    <source>
        <dbReference type="ARBA" id="ARBA00023136"/>
    </source>
</evidence>
<feature type="transmembrane region" description="Helical" evidence="5">
    <location>
        <begin position="311"/>
        <end position="337"/>
    </location>
</feature>
<dbReference type="OrthoDB" id="7200137at2"/>
<dbReference type="Gene3D" id="1.20.1250.20">
    <property type="entry name" value="MFS general substrate transporter like domains"/>
    <property type="match status" value="1"/>
</dbReference>
<feature type="compositionally biased region" description="Low complexity" evidence="4">
    <location>
        <begin position="73"/>
        <end position="85"/>
    </location>
</feature>
<dbReference type="PANTHER" id="PTHR11360">
    <property type="entry name" value="MONOCARBOXYLATE TRANSPORTER"/>
    <property type="match status" value="1"/>
</dbReference>
<dbReference type="Proteomes" id="UP000249065">
    <property type="component" value="Unassembled WGS sequence"/>
</dbReference>
<organism evidence="7 8">
    <name type="scientific">Roseicella frigidaeris</name>
    <dbReference type="NCBI Taxonomy" id="2230885"/>
    <lineage>
        <taxon>Bacteria</taxon>
        <taxon>Pseudomonadati</taxon>
        <taxon>Pseudomonadota</taxon>
        <taxon>Alphaproteobacteria</taxon>
        <taxon>Acetobacterales</taxon>
        <taxon>Roseomonadaceae</taxon>
        <taxon>Roseicella</taxon>
    </lineage>
</organism>
<keyword evidence="2 5" id="KW-1133">Transmembrane helix</keyword>
<feature type="transmembrane region" description="Helical" evidence="5">
    <location>
        <begin position="401"/>
        <end position="422"/>
    </location>
</feature>
<dbReference type="GO" id="GO:0022857">
    <property type="term" value="F:transmembrane transporter activity"/>
    <property type="evidence" value="ECO:0007669"/>
    <property type="project" value="InterPro"/>
</dbReference>
<dbReference type="EMBL" id="QLIX01000007">
    <property type="protein sequence ID" value="RAI58782.1"/>
    <property type="molecule type" value="Genomic_DNA"/>
</dbReference>
<evidence type="ECO:0000259" key="6">
    <source>
        <dbReference type="PROSITE" id="PS50850"/>
    </source>
</evidence>
<dbReference type="PANTHER" id="PTHR11360:SF284">
    <property type="entry name" value="EG:103B4.3 PROTEIN-RELATED"/>
    <property type="match status" value="1"/>
</dbReference>
<keyword evidence="8" id="KW-1185">Reference proteome</keyword>
<feature type="region of interest" description="Disordered" evidence="4">
    <location>
        <begin position="33"/>
        <end position="96"/>
    </location>
</feature>
<dbReference type="InterPro" id="IPR050327">
    <property type="entry name" value="Proton-linked_MCT"/>
</dbReference>
<evidence type="ECO:0000256" key="2">
    <source>
        <dbReference type="ARBA" id="ARBA00022989"/>
    </source>
</evidence>
<comment type="caution">
    <text evidence="7">The sequence shown here is derived from an EMBL/GenBank/DDBJ whole genome shotgun (WGS) entry which is preliminary data.</text>
</comment>
<evidence type="ECO:0000313" key="7">
    <source>
        <dbReference type="EMBL" id="RAI58782.1"/>
    </source>
</evidence>
<sequence length="496" mass="51889">MRDRDAPHAADGRRDAARRLCWRSFPGCRPWGPVMRQRRPCPPASANHPAGPARRIMPRGGPRSGPRGGLRGGLDSPRGPHLPWTMPAPPESPPPPPGRAWLTLAAAFLAFTVGASVMHSYTVFLLAFVADFGWSRAESSVAYSVGQLVGGLSSPLIGTMVDALGARRMVLLGGTLLVVGLIGSAHAEALWQMVFLYGVVITFGANCIGLLVFVPLVSRLFARRRGMAISVLQSANAFGRAASAPASQVTIEALGWRGAYLAAAAVAAAVLLPLAALFGGRRAEAARAAAGGGGAVERPWTLAEAIRTPQFWLLFLVYMLTSIGSFLVSLHQIAFAVDVGFDPLYAAGVLGMGSFLAMPGVVATGTLSDYIGREYSALLAYGISIIGVFCALAITGPGDHLLLWLHACFFGLTWGARGPAITAKTADLFPGPRLGTILGVITIGSGLGAAIGSWAAGFIFDVSGSYRVAFIGSILAYALGSLAFYMLRRPPRPRAG</sequence>
<evidence type="ECO:0000256" key="4">
    <source>
        <dbReference type="SAM" id="MobiDB-lite"/>
    </source>
</evidence>
<keyword evidence="1 5" id="KW-0812">Transmembrane</keyword>
<feature type="transmembrane region" description="Helical" evidence="5">
    <location>
        <begin position="193"/>
        <end position="214"/>
    </location>
</feature>
<feature type="transmembrane region" description="Helical" evidence="5">
    <location>
        <begin position="101"/>
        <end position="128"/>
    </location>
</feature>
<feature type="transmembrane region" description="Helical" evidence="5">
    <location>
        <begin position="434"/>
        <end position="460"/>
    </location>
</feature>
<evidence type="ECO:0000256" key="1">
    <source>
        <dbReference type="ARBA" id="ARBA00022692"/>
    </source>
</evidence>
<feature type="transmembrane region" description="Helical" evidence="5">
    <location>
        <begin position="375"/>
        <end position="395"/>
    </location>
</feature>
<dbReference type="InterPro" id="IPR011701">
    <property type="entry name" value="MFS"/>
</dbReference>
<dbReference type="AlphaFoldDB" id="A0A327M8X5"/>
<feature type="domain" description="Major facilitator superfamily (MFS) profile" evidence="6">
    <location>
        <begin position="100"/>
        <end position="492"/>
    </location>
</feature>